<proteinExistence type="predicted"/>
<dbReference type="EMBL" id="SLWL01000036">
    <property type="protein sequence ID" value="TCO07178.1"/>
    <property type="molecule type" value="Genomic_DNA"/>
</dbReference>
<organism evidence="2 3">
    <name type="scientific">Camelimonas lactis</name>
    <dbReference type="NCBI Taxonomy" id="659006"/>
    <lineage>
        <taxon>Bacteria</taxon>
        <taxon>Pseudomonadati</taxon>
        <taxon>Pseudomonadota</taxon>
        <taxon>Alphaproteobacteria</taxon>
        <taxon>Hyphomicrobiales</taxon>
        <taxon>Chelatococcaceae</taxon>
        <taxon>Camelimonas</taxon>
    </lineage>
</organism>
<name>A0A4R2GG10_9HYPH</name>
<gene>
    <name evidence="2" type="ORF">EV666_1365</name>
</gene>
<comment type="caution">
    <text evidence="2">The sequence shown here is derived from an EMBL/GenBank/DDBJ whole genome shotgun (WGS) entry which is preliminary data.</text>
</comment>
<feature type="domain" description="Double-GTPase 1" evidence="1">
    <location>
        <begin position="6"/>
        <end position="284"/>
    </location>
</feature>
<evidence type="ECO:0000259" key="1">
    <source>
        <dbReference type="Pfam" id="PF19975"/>
    </source>
</evidence>
<evidence type="ECO:0000313" key="2">
    <source>
        <dbReference type="EMBL" id="TCO07178.1"/>
    </source>
</evidence>
<dbReference type="Pfam" id="PF19975">
    <property type="entry name" value="DO-GTPase1"/>
    <property type="match status" value="1"/>
</dbReference>
<evidence type="ECO:0000313" key="3">
    <source>
        <dbReference type="Proteomes" id="UP000294881"/>
    </source>
</evidence>
<dbReference type="Proteomes" id="UP000294881">
    <property type="component" value="Unassembled WGS sequence"/>
</dbReference>
<sequence length="288" mass="31708">MEANFIIIGLPASGKTTFLAALWHLVESGEAESRLQLDSYEGDLAYLNKIAEAWRNFQKVPRTSQVGDANVSIRLADRVTGGKATVFFPDLAGETFDAQVETRQCRPEFVHGVAKGVGILLFVSADVTGHHLSVVELNGLLPKQEEGVSTGTDQNEQPFPRSEWEPKFVPAQVRIVQLLSDLLRPPFEARRRNVVIMISAWDLVKNTGLAPKEWLAANMPLLYQFLRSNCAWFNHEIYGVSAQGLDLNDSSAIHSATSTDASRRILIVGPGSEGHDLTSPLAWLMSVE</sequence>
<dbReference type="RefSeq" id="WP_132010951.1">
    <property type="nucleotide sequence ID" value="NZ_JBHUNN010000002.1"/>
</dbReference>
<dbReference type="InterPro" id="IPR045530">
    <property type="entry name" value="DO-GTPase1"/>
</dbReference>
<reference evidence="2 3" key="1">
    <citation type="submission" date="2019-03" db="EMBL/GenBank/DDBJ databases">
        <title>Genomic Encyclopedia of Type Strains, Phase IV (KMG-IV): sequencing the most valuable type-strain genomes for metagenomic binning, comparative biology and taxonomic classification.</title>
        <authorList>
            <person name="Goeker M."/>
        </authorList>
    </citation>
    <scope>NUCLEOTIDE SEQUENCE [LARGE SCALE GENOMIC DNA]</scope>
    <source>
        <strain evidence="2 3">DSM 22958</strain>
    </source>
</reference>
<dbReference type="OrthoDB" id="9758793at2"/>
<protein>
    <recommendedName>
        <fullName evidence="1">Double-GTPase 1 domain-containing protein</fullName>
    </recommendedName>
</protein>
<dbReference type="AlphaFoldDB" id="A0A4R2GG10"/>
<accession>A0A4R2GG10</accession>
<keyword evidence="3" id="KW-1185">Reference proteome</keyword>